<feature type="region of interest" description="Disordered" evidence="1">
    <location>
        <begin position="1"/>
        <end position="57"/>
    </location>
</feature>
<organism evidence="3 4">
    <name type="scientific">Orchesella dallaii</name>
    <dbReference type="NCBI Taxonomy" id="48710"/>
    <lineage>
        <taxon>Eukaryota</taxon>
        <taxon>Metazoa</taxon>
        <taxon>Ecdysozoa</taxon>
        <taxon>Arthropoda</taxon>
        <taxon>Hexapoda</taxon>
        <taxon>Collembola</taxon>
        <taxon>Entomobryomorpha</taxon>
        <taxon>Entomobryoidea</taxon>
        <taxon>Orchesellidae</taxon>
        <taxon>Orchesellinae</taxon>
        <taxon>Orchesella</taxon>
    </lineage>
</organism>
<comment type="caution">
    <text evidence="3">The sequence shown here is derived from an EMBL/GenBank/DDBJ whole genome shotgun (WGS) entry which is preliminary data.</text>
</comment>
<name>A0ABP1QWT3_9HEXA</name>
<feature type="domain" description="HMG box" evidence="2">
    <location>
        <begin position="65"/>
        <end position="117"/>
    </location>
</feature>
<sequence length="152" mass="16899">MAKPKGNPKSSKQTGGCRKSPRLQKQAPGKGLGTSKRPNKITKVKPIKSEKVKPAANGRCQVWKKKPKRRLTTYNLFVRHVNNHSKANGCCLTGQGLIEQASLCWKLLTEEQKRNFRNANLPTKLKGPNAFSPPFANDANDEENWVGRGSYS</sequence>
<dbReference type="EMBL" id="CAXLJM020000049">
    <property type="protein sequence ID" value="CAL8113874.1"/>
    <property type="molecule type" value="Genomic_DNA"/>
</dbReference>
<gene>
    <name evidence="3" type="ORF">ODALV1_LOCUS16211</name>
</gene>
<dbReference type="Proteomes" id="UP001642540">
    <property type="component" value="Unassembled WGS sequence"/>
</dbReference>
<reference evidence="3 4" key="1">
    <citation type="submission" date="2024-08" db="EMBL/GenBank/DDBJ databases">
        <authorList>
            <person name="Cucini C."/>
            <person name="Frati F."/>
        </authorList>
    </citation>
    <scope>NUCLEOTIDE SEQUENCE [LARGE SCALE GENOMIC DNA]</scope>
</reference>
<dbReference type="InterPro" id="IPR036910">
    <property type="entry name" value="HMG_box_dom_sf"/>
</dbReference>
<accession>A0ABP1QWT3</accession>
<keyword evidence="4" id="KW-1185">Reference proteome</keyword>
<evidence type="ECO:0000313" key="3">
    <source>
        <dbReference type="EMBL" id="CAL8113874.1"/>
    </source>
</evidence>
<dbReference type="InterPro" id="IPR009071">
    <property type="entry name" value="HMG_box_dom"/>
</dbReference>
<feature type="region of interest" description="Disordered" evidence="1">
    <location>
        <begin position="125"/>
        <end position="152"/>
    </location>
</feature>
<dbReference type="SUPFAM" id="SSF47095">
    <property type="entry name" value="HMG-box"/>
    <property type="match status" value="1"/>
</dbReference>
<dbReference type="Pfam" id="PF09011">
    <property type="entry name" value="HMG_box_2"/>
    <property type="match status" value="1"/>
</dbReference>
<evidence type="ECO:0000259" key="2">
    <source>
        <dbReference type="Pfam" id="PF09011"/>
    </source>
</evidence>
<evidence type="ECO:0000256" key="1">
    <source>
        <dbReference type="SAM" id="MobiDB-lite"/>
    </source>
</evidence>
<dbReference type="Gene3D" id="1.10.30.10">
    <property type="entry name" value="High mobility group box domain"/>
    <property type="match status" value="1"/>
</dbReference>
<proteinExistence type="predicted"/>
<evidence type="ECO:0000313" key="4">
    <source>
        <dbReference type="Proteomes" id="UP001642540"/>
    </source>
</evidence>
<protein>
    <recommendedName>
        <fullName evidence="2">HMG box domain-containing protein</fullName>
    </recommendedName>
</protein>
<feature type="compositionally biased region" description="Basic residues" evidence="1">
    <location>
        <begin position="37"/>
        <end position="46"/>
    </location>
</feature>